<dbReference type="Proteomes" id="UP000231019">
    <property type="component" value="Unassembled WGS sequence"/>
</dbReference>
<dbReference type="EC" id="2.7.13.3" evidence="2"/>
<dbReference type="InterPro" id="IPR018488">
    <property type="entry name" value="cNMP-bd_CS"/>
</dbReference>
<dbReference type="SMART" id="SM00100">
    <property type="entry name" value="cNMP"/>
    <property type="match status" value="1"/>
</dbReference>
<dbReference type="InterPro" id="IPR036890">
    <property type="entry name" value="HATPase_C_sf"/>
</dbReference>
<organism evidence="5 6">
    <name type="scientific">bacterium (Candidatus Blackallbacteria) CG17_big_fil_post_rev_8_21_14_2_50_48_46</name>
    <dbReference type="NCBI Taxonomy" id="2014261"/>
    <lineage>
        <taxon>Bacteria</taxon>
        <taxon>Candidatus Blackallbacteria</taxon>
    </lineage>
</organism>
<comment type="catalytic activity">
    <reaction evidence="1">
        <text>ATP + protein L-histidine = ADP + protein N-phospho-L-histidine.</text>
        <dbReference type="EC" id="2.7.13.3"/>
    </reaction>
</comment>
<dbReference type="CDD" id="cd00038">
    <property type="entry name" value="CAP_ED"/>
    <property type="match status" value="1"/>
</dbReference>
<dbReference type="PROSITE" id="PS50042">
    <property type="entry name" value="CNMP_BINDING_3"/>
    <property type="match status" value="1"/>
</dbReference>
<evidence type="ECO:0000259" key="4">
    <source>
        <dbReference type="PROSITE" id="PS50109"/>
    </source>
</evidence>
<dbReference type="InterPro" id="IPR005467">
    <property type="entry name" value="His_kinase_dom"/>
</dbReference>
<dbReference type="Gene3D" id="3.30.565.10">
    <property type="entry name" value="Histidine kinase-like ATPase, C-terminal domain"/>
    <property type="match status" value="1"/>
</dbReference>
<feature type="domain" description="Histidine kinase" evidence="4">
    <location>
        <begin position="169"/>
        <end position="381"/>
    </location>
</feature>
<accession>A0A2M7FZ64</accession>
<evidence type="ECO:0000313" key="6">
    <source>
        <dbReference type="Proteomes" id="UP000231019"/>
    </source>
</evidence>
<dbReference type="InterPro" id="IPR018490">
    <property type="entry name" value="cNMP-bd_dom_sf"/>
</dbReference>
<dbReference type="SUPFAM" id="SSF51206">
    <property type="entry name" value="cAMP-binding domain-like"/>
    <property type="match status" value="1"/>
</dbReference>
<dbReference type="InterPro" id="IPR014710">
    <property type="entry name" value="RmlC-like_jellyroll"/>
</dbReference>
<evidence type="ECO:0000313" key="5">
    <source>
        <dbReference type="EMBL" id="PIW14525.1"/>
    </source>
</evidence>
<dbReference type="Pfam" id="PF02518">
    <property type="entry name" value="HATPase_c"/>
    <property type="match status" value="1"/>
</dbReference>
<dbReference type="GO" id="GO:0004673">
    <property type="term" value="F:protein histidine kinase activity"/>
    <property type="evidence" value="ECO:0007669"/>
    <property type="project" value="UniProtKB-EC"/>
</dbReference>
<dbReference type="SMART" id="SM00387">
    <property type="entry name" value="HATPase_c"/>
    <property type="match status" value="1"/>
</dbReference>
<protein>
    <recommendedName>
        <fullName evidence="2">histidine kinase</fullName>
        <ecNumber evidence="2">2.7.13.3</ecNumber>
    </recommendedName>
</protein>
<dbReference type="PROSITE" id="PS50109">
    <property type="entry name" value="HIS_KIN"/>
    <property type="match status" value="1"/>
</dbReference>
<dbReference type="PANTHER" id="PTHR23011">
    <property type="entry name" value="CYCLIC NUCLEOTIDE-BINDING DOMAIN CONTAINING PROTEIN"/>
    <property type="match status" value="1"/>
</dbReference>
<dbReference type="Gene3D" id="2.60.120.10">
    <property type="entry name" value="Jelly Rolls"/>
    <property type="match status" value="1"/>
</dbReference>
<dbReference type="AlphaFoldDB" id="A0A2M7FZ64"/>
<gene>
    <name evidence="5" type="ORF">COW36_21020</name>
</gene>
<dbReference type="PROSITE" id="PS00889">
    <property type="entry name" value="CNMP_BINDING_2"/>
    <property type="match status" value="1"/>
</dbReference>
<evidence type="ECO:0000256" key="1">
    <source>
        <dbReference type="ARBA" id="ARBA00000085"/>
    </source>
</evidence>
<dbReference type="InterPro" id="IPR000595">
    <property type="entry name" value="cNMP-bd_dom"/>
</dbReference>
<evidence type="ECO:0000259" key="3">
    <source>
        <dbReference type="PROSITE" id="PS50042"/>
    </source>
</evidence>
<dbReference type="PANTHER" id="PTHR23011:SF28">
    <property type="entry name" value="CYCLIC NUCLEOTIDE-BINDING DOMAIN CONTAINING PROTEIN"/>
    <property type="match status" value="1"/>
</dbReference>
<dbReference type="InterPro" id="IPR003594">
    <property type="entry name" value="HATPase_dom"/>
</dbReference>
<reference evidence="5 6" key="1">
    <citation type="submission" date="2017-09" db="EMBL/GenBank/DDBJ databases">
        <title>Depth-based differentiation of microbial function through sediment-hosted aquifers and enrichment of novel symbionts in the deep terrestrial subsurface.</title>
        <authorList>
            <person name="Probst A.J."/>
            <person name="Ladd B."/>
            <person name="Jarett J.K."/>
            <person name="Geller-Mcgrath D.E."/>
            <person name="Sieber C.M."/>
            <person name="Emerson J.B."/>
            <person name="Anantharaman K."/>
            <person name="Thomas B.C."/>
            <person name="Malmstrom R."/>
            <person name="Stieglmeier M."/>
            <person name="Klingl A."/>
            <person name="Woyke T."/>
            <person name="Ryan C.M."/>
            <person name="Banfield J.F."/>
        </authorList>
    </citation>
    <scope>NUCLEOTIDE SEQUENCE [LARGE SCALE GENOMIC DNA]</scope>
    <source>
        <strain evidence="5">CG17_big_fil_post_rev_8_21_14_2_50_48_46</strain>
    </source>
</reference>
<comment type="caution">
    <text evidence="5">The sequence shown here is derived from an EMBL/GenBank/DDBJ whole genome shotgun (WGS) entry which is preliminary data.</text>
</comment>
<evidence type="ECO:0000256" key="2">
    <source>
        <dbReference type="ARBA" id="ARBA00012438"/>
    </source>
</evidence>
<dbReference type="EMBL" id="PFFQ01000059">
    <property type="protein sequence ID" value="PIW14525.1"/>
    <property type="molecule type" value="Genomic_DNA"/>
</dbReference>
<dbReference type="Pfam" id="PF00027">
    <property type="entry name" value="cNMP_binding"/>
    <property type="match status" value="1"/>
</dbReference>
<name>A0A2M7FZ64_9BACT</name>
<feature type="domain" description="Cyclic nucleotide-binding" evidence="3">
    <location>
        <begin position="13"/>
        <end position="133"/>
    </location>
</feature>
<dbReference type="SUPFAM" id="SSF55874">
    <property type="entry name" value="ATPase domain of HSP90 chaperone/DNA topoisomerase II/histidine kinase"/>
    <property type="match status" value="1"/>
</dbReference>
<proteinExistence type="predicted"/>
<sequence length="385" mass="42416">MELIYGLLHKIPFFQNLPYETLKSLVDTGSIQEIEPDQTLFHEGDAGDALYLILSGEVAILAKNDQGEDIPLASLEGGSFFGELALAEGGVRTATAITQSPCQLFKLKREAFFAQMAASPKLLSQVISAISEKVRSANQHLFQEQLQKQALQLEIGRVQRQTVTRMVHGLSQELNAPLQSANAQLDQLLNGLSPEKQAQGEELRFQLNRAQLLVQSLQAVAPGEIFARREDLLWPHFFAQFQELYRASSFRKLPLELHLSPEASPELWQGYPSQMSEVLMHLISNCEAHAYPLSDDPVGLSLDLDGEHFILRVQDTGLGIAPQILPQIRTPFFSTRKAEGYSGLGLAVVDNLVSSVLGGEMTIDSEAGTGTTVTLRFPRQAPQQS</sequence>
<dbReference type="InterPro" id="IPR004358">
    <property type="entry name" value="Sig_transdc_His_kin-like_C"/>
</dbReference>
<dbReference type="PRINTS" id="PR00344">
    <property type="entry name" value="BCTRLSENSOR"/>
</dbReference>